<dbReference type="SUPFAM" id="SSF54534">
    <property type="entry name" value="FKBP-like"/>
    <property type="match status" value="1"/>
</dbReference>
<dbReference type="InterPro" id="IPR027304">
    <property type="entry name" value="Trigger_fact/SurA_dom_sf"/>
</dbReference>
<keyword evidence="4" id="KW-0143">Chaperone</keyword>
<protein>
    <recommendedName>
        <fullName evidence="8">Peptidylprolyl isomerase</fullName>
    </recommendedName>
</protein>
<evidence type="ECO:0000256" key="4">
    <source>
        <dbReference type="ARBA" id="ARBA00023186"/>
    </source>
</evidence>
<dbReference type="Proteomes" id="UP000255283">
    <property type="component" value="Unassembled WGS sequence"/>
</dbReference>
<accession>A0AAQ1UFZ6</accession>
<evidence type="ECO:0008006" key="8">
    <source>
        <dbReference type="Google" id="ProtNLM"/>
    </source>
</evidence>
<reference evidence="6 7" key="1">
    <citation type="submission" date="2018-06" db="EMBL/GenBank/DDBJ databases">
        <authorList>
            <consortium name="Pathogen Informatics"/>
            <person name="Doyle S."/>
        </authorList>
    </citation>
    <scope>NUCLEOTIDE SEQUENCE [LARGE SCALE GENOMIC DNA]</scope>
    <source>
        <strain evidence="6 7">NCTC13063</strain>
    </source>
</reference>
<dbReference type="InterPro" id="IPR046357">
    <property type="entry name" value="PPIase_dom_sf"/>
</dbReference>
<comment type="caution">
    <text evidence="6">The sequence shown here is derived from an EMBL/GenBank/DDBJ whole genome shotgun (WGS) entry which is preliminary data.</text>
</comment>
<dbReference type="SUPFAM" id="SSF109998">
    <property type="entry name" value="Triger factor/SurA peptide-binding domain-like"/>
    <property type="match status" value="1"/>
</dbReference>
<dbReference type="RefSeq" id="WP_115153087.1">
    <property type="nucleotide sequence ID" value="NZ_DBFWLE010000008.1"/>
</dbReference>
<dbReference type="PANTHER" id="PTHR47529">
    <property type="entry name" value="PEPTIDYL-PROLYL CIS-TRANS ISOMERASE D"/>
    <property type="match status" value="1"/>
</dbReference>
<keyword evidence="5" id="KW-0812">Transmembrane</keyword>
<keyword evidence="5" id="KW-1133">Transmembrane helix</keyword>
<dbReference type="Pfam" id="PF13616">
    <property type="entry name" value="Rotamase_3"/>
    <property type="match status" value="1"/>
</dbReference>
<evidence type="ECO:0000313" key="6">
    <source>
        <dbReference type="EMBL" id="SUB79113.1"/>
    </source>
</evidence>
<keyword evidence="2" id="KW-1003">Cell membrane</keyword>
<dbReference type="EMBL" id="UGTJ01000001">
    <property type="protein sequence ID" value="SUB79113.1"/>
    <property type="molecule type" value="Genomic_DNA"/>
</dbReference>
<evidence type="ECO:0000256" key="1">
    <source>
        <dbReference type="ARBA" id="ARBA00004236"/>
    </source>
</evidence>
<evidence type="ECO:0000256" key="2">
    <source>
        <dbReference type="ARBA" id="ARBA00022475"/>
    </source>
</evidence>
<dbReference type="GO" id="GO:0003755">
    <property type="term" value="F:peptidyl-prolyl cis-trans isomerase activity"/>
    <property type="evidence" value="ECO:0007669"/>
    <property type="project" value="InterPro"/>
</dbReference>
<sequence length="716" mass="79063">MAALGKIRSRGLILICIIGFGLFAFIAEELFRSCESSRNDQRQQVGEVLGEKISVQDFQKLLDEYQEVIKMQQGTETLSEEQLNQVKDMVWNTYVQSKLVEKEAKELGLTVTDTELQDVLKAGTNPMLLQTPFVNQQTGRFDAASLQKFLADFKANKAAVNPQMQEQYQKIYNYWTFIEKTLRQQLLAQKYQGLLAHCFLSNPVEAKMAFEDENQESQINLAAFPYSDIADNKVTVEESDLKAKYDQLKARFYQPMESRDIKYVDIEVSASPADRAALQKEFAGYRTQLAAAADPAEMVRKSGSLVEYIGVPVPRQFFPQDVAAQLDSMAVGVTSAVKESTLDNSLTIVRLLGKVSLPDSVQFRSIQIGGETAAKASATADSVYTALQGGADFEALAKKYGQTGAKTWATAQQLVGSLMQSNTPDQKSMVNAVRNGEVNKYNLVKLTQGSIIVQVTARKAFSENYTAAVIKKTNDFSKDTYRTAYNKFASFVSANSTGADIEKNAEKAGYRLQTLNDMTTSTHNVANIHSTREALKWIFEAKEGEVSPMYECGDNNHLLVVVLDKIHNAGYRDMNDAQVKEMLKAEVIRDKKAEQLMAKVKGVTGISAAKAKGAKVSMVNQVTFAAPVFVPLTGASEPALSGAVAATKKGQFSTHAVKGAAGVYLFQVTGRTMRPGKFDDKAQEAKLAQRAMQYAGNYMNELYLNGNVVDNRYLFF</sequence>
<dbReference type="Pfam" id="PF13623">
    <property type="entry name" value="SurA_N_2"/>
    <property type="match status" value="1"/>
</dbReference>
<feature type="transmembrane region" description="Helical" evidence="5">
    <location>
        <begin position="12"/>
        <end position="31"/>
    </location>
</feature>
<evidence type="ECO:0000256" key="3">
    <source>
        <dbReference type="ARBA" id="ARBA00023136"/>
    </source>
</evidence>
<name>A0AAQ1UFZ6_9BACT</name>
<dbReference type="AlphaFoldDB" id="A0AAQ1UFZ6"/>
<dbReference type="GO" id="GO:0005886">
    <property type="term" value="C:plasma membrane"/>
    <property type="evidence" value="ECO:0007669"/>
    <property type="project" value="UniProtKB-SubCell"/>
</dbReference>
<evidence type="ECO:0000256" key="5">
    <source>
        <dbReference type="SAM" id="Phobius"/>
    </source>
</evidence>
<dbReference type="InterPro" id="IPR052029">
    <property type="entry name" value="PpiD_chaperone"/>
</dbReference>
<keyword evidence="3 5" id="KW-0472">Membrane</keyword>
<evidence type="ECO:0000313" key="7">
    <source>
        <dbReference type="Proteomes" id="UP000255283"/>
    </source>
</evidence>
<gene>
    <name evidence="6" type="ORF">NCTC13063_00368</name>
</gene>
<proteinExistence type="predicted"/>
<comment type="subcellular location">
    <subcellularLocation>
        <location evidence="1">Cell membrane</location>
    </subcellularLocation>
</comment>
<organism evidence="6 7">
    <name type="scientific">Segatella buccae</name>
    <dbReference type="NCBI Taxonomy" id="28126"/>
    <lineage>
        <taxon>Bacteria</taxon>
        <taxon>Pseudomonadati</taxon>
        <taxon>Bacteroidota</taxon>
        <taxon>Bacteroidia</taxon>
        <taxon>Bacteroidales</taxon>
        <taxon>Prevotellaceae</taxon>
        <taxon>Segatella</taxon>
    </lineage>
</organism>
<dbReference type="Gene3D" id="3.10.50.40">
    <property type="match status" value="1"/>
</dbReference>
<dbReference type="PANTHER" id="PTHR47529:SF1">
    <property type="entry name" value="PERIPLASMIC CHAPERONE PPID"/>
    <property type="match status" value="1"/>
</dbReference>